<proteinExistence type="predicted"/>
<dbReference type="EMBL" id="CAJPWZ010002106">
    <property type="protein sequence ID" value="CAG2230817.1"/>
    <property type="molecule type" value="Genomic_DNA"/>
</dbReference>
<dbReference type="CDD" id="cd09487">
    <property type="entry name" value="SAM_superfamily"/>
    <property type="match status" value="1"/>
</dbReference>
<dbReference type="PANTHER" id="PTHR16155">
    <property type="entry name" value="DED DOMAIN-CONTAINING PROTEIN"/>
    <property type="match status" value="1"/>
</dbReference>
<comment type="caution">
    <text evidence="1">The sequence shown here is derived from an EMBL/GenBank/DDBJ whole genome shotgun (WGS) entry which is preliminary data.</text>
</comment>
<sequence>MKPLYQQVLYQLQSSIEEHIYANYEFLNVLTKYQDNTTCAVVSKEEIKSIESEKSDTARIRCLLQILKPKEDKHYEAFKQALDITRNGHVLAEIKTPKKSSNQESFQKRLKGTRVGIVKGISNSNSLIKPIPLVKDDGNLSSDINSDDEETSKKEIATSFDPSSIKIDDLSAWLKEVLSKHDSDTDRSVVEKFKAERIDGHVFNDMSEDELKEFIPLFGERKKVLSEWKKIKEEGYSRCTKQDKDDTNPKCVATTENESVQVCHLRKFDRDSSSTSTNYLKNGKLPDLQTRPGNLLSPFHHYFLIEEGSVNIQRNISVISKEVTKFGCACLNERMNGTIHIGVSSNGIIQGMYLSQQNKDLLGRQITDCIMTSFQCHQHSTALNCIRPPQFVEVTCASSETLYVIEVDVVPCSRLVNEQAFFVKSTMAGGQLNSLLRYNNGIFIADPFSVEQFLQTLGSIIDDSFQDADFIVHVPWNAIFDFNARDEINSIQVFLENEHNLAFNTNGVNDFDDCKTESTLLRQTSENLRDSSIPNWIYCNELKIADPSVWRFDQGDSFRKSLDFYSEKLKKIRAELLLHSLMTKTKF</sequence>
<dbReference type="AlphaFoldDB" id="A0A8S3TGW2"/>
<dbReference type="Proteomes" id="UP000683360">
    <property type="component" value="Unassembled WGS sequence"/>
</dbReference>
<accession>A0A8S3TGW2</accession>
<evidence type="ECO:0000313" key="1">
    <source>
        <dbReference type="EMBL" id="CAG2230817.1"/>
    </source>
</evidence>
<keyword evidence="2" id="KW-1185">Reference proteome</keyword>
<organism evidence="1 2">
    <name type="scientific">Mytilus edulis</name>
    <name type="common">Blue mussel</name>
    <dbReference type="NCBI Taxonomy" id="6550"/>
    <lineage>
        <taxon>Eukaryota</taxon>
        <taxon>Metazoa</taxon>
        <taxon>Spiralia</taxon>
        <taxon>Lophotrochozoa</taxon>
        <taxon>Mollusca</taxon>
        <taxon>Bivalvia</taxon>
        <taxon>Autobranchia</taxon>
        <taxon>Pteriomorphia</taxon>
        <taxon>Mytilida</taxon>
        <taxon>Mytiloidea</taxon>
        <taxon>Mytilidae</taxon>
        <taxon>Mytilinae</taxon>
        <taxon>Mytilus</taxon>
    </lineage>
</organism>
<dbReference type="InterPro" id="IPR011029">
    <property type="entry name" value="DEATH-like_dom_sf"/>
</dbReference>
<dbReference type="InterPro" id="IPR013761">
    <property type="entry name" value="SAM/pointed_sf"/>
</dbReference>
<dbReference type="GO" id="GO:0005737">
    <property type="term" value="C:cytoplasm"/>
    <property type="evidence" value="ECO:0007669"/>
    <property type="project" value="TreeGrafter"/>
</dbReference>
<dbReference type="Gene3D" id="1.10.150.50">
    <property type="entry name" value="Transcription Factor, Ets-1"/>
    <property type="match status" value="1"/>
</dbReference>
<name>A0A8S3TGW2_MYTED</name>
<dbReference type="CDD" id="cd01671">
    <property type="entry name" value="CARD"/>
    <property type="match status" value="1"/>
</dbReference>
<dbReference type="PANTHER" id="PTHR16155:SF19">
    <property type="entry name" value="DED DOMAIN-CONTAINING PROTEIN"/>
    <property type="match status" value="1"/>
</dbReference>
<dbReference type="SUPFAM" id="SSF47986">
    <property type="entry name" value="DEATH domain"/>
    <property type="match status" value="1"/>
</dbReference>
<evidence type="ECO:0000313" key="2">
    <source>
        <dbReference type="Proteomes" id="UP000683360"/>
    </source>
</evidence>
<dbReference type="OrthoDB" id="2337140at2759"/>
<protein>
    <submittedName>
        <fullName evidence="1">SAMD9</fullName>
    </submittedName>
</protein>
<dbReference type="Gene3D" id="1.10.533.10">
    <property type="entry name" value="Death Domain, Fas"/>
    <property type="match status" value="1"/>
</dbReference>
<reference evidence="1" key="1">
    <citation type="submission" date="2021-03" db="EMBL/GenBank/DDBJ databases">
        <authorList>
            <person name="Bekaert M."/>
        </authorList>
    </citation>
    <scope>NUCLEOTIDE SEQUENCE</scope>
</reference>
<gene>
    <name evidence="1" type="ORF">MEDL_43632</name>
</gene>